<accession>A0A7S8EAX6</accession>
<evidence type="ECO:0000256" key="1">
    <source>
        <dbReference type="SAM" id="Coils"/>
    </source>
</evidence>
<dbReference type="PIRSF" id="PIRSF010256">
    <property type="entry name" value="CoxE_vWa"/>
    <property type="match status" value="1"/>
</dbReference>
<dbReference type="PANTHER" id="PTHR39338:SF5">
    <property type="entry name" value="BLR6139 PROTEIN"/>
    <property type="match status" value="1"/>
</dbReference>
<keyword evidence="1" id="KW-0175">Coiled coil</keyword>
<dbReference type="Proteomes" id="UP000594468">
    <property type="component" value="Chromosome"/>
</dbReference>
<name>A0A7S8EAX6_9CHLR</name>
<dbReference type="InterPro" id="IPR011195">
    <property type="entry name" value="UCP010256"/>
</dbReference>
<gene>
    <name evidence="2" type="ORF">G4Y79_04195</name>
</gene>
<dbReference type="EMBL" id="CP062983">
    <property type="protein sequence ID" value="QPC83591.1"/>
    <property type="molecule type" value="Genomic_DNA"/>
</dbReference>
<reference evidence="2 3" key="1">
    <citation type="submission" date="2020-02" db="EMBL/GenBank/DDBJ databases">
        <authorList>
            <person name="Zheng R.K."/>
            <person name="Sun C.M."/>
        </authorList>
    </citation>
    <scope>NUCLEOTIDE SEQUENCE [LARGE SCALE GENOMIC DNA]</scope>
    <source>
        <strain evidence="3">rifampicinis</strain>
    </source>
</reference>
<protein>
    <submittedName>
        <fullName evidence="2">VWA domain-containing protein</fullName>
    </submittedName>
</protein>
<proteinExistence type="predicted"/>
<feature type="coiled-coil region" evidence="1">
    <location>
        <begin position="75"/>
        <end position="107"/>
    </location>
</feature>
<dbReference type="InterPro" id="IPR008912">
    <property type="entry name" value="Uncharacterised_CoxE"/>
</dbReference>
<dbReference type="SUPFAM" id="SSF53300">
    <property type="entry name" value="vWA-like"/>
    <property type="match status" value="1"/>
</dbReference>
<dbReference type="InterPro" id="IPR036465">
    <property type="entry name" value="vWFA_dom_sf"/>
</dbReference>
<dbReference type="Pfam" id="PF05762">
    <property type="entry name" value="VWA_CoxE"/>
    <property type="match status" value="1"/>
</dbReference>
<evidence type="ECO:0000313" key="3">
    <source>
        <dbReference type="Proteomes" id="UP000594468"/>
    </source>
</evidence>
<organism evidence="2 3">
    <name type="scientific">Phototrophicus methaneseepsis</name>
    <dbReference type="NCBI Taxonomy" id="2710758"/>
    <lineage>
        <taxon>Bacteria</taxon>
        <taxon>Bacillati</taxon>
        <taxon>Chloroflexota</taxon>
        <taxon>Candidatus Thermofontia</taxon>
        <taxon>Phototrophicales</taxon>
        <taxon>Phototrophicaceae</taxon>
        <taxon>Phototrophicus</taxon>
    </lineage>
</organism>
<dbReference type="AlphaFoldDB" id="A0A7S8EAX6"/>
<keyword evidence="3" id="KW-1185">Reference proteome</keyword>
<sequence length="460" mass="53046">MEKRMVDFIRALRAAGVRISVAESHDAMQGVNTIGIGDMMNFKTTLRTTLVKEHHDQPTFDYFFPLFFKSNKPPLENINEQMSEEQKQMLQQAMQSLMGDMDALKQLMQQLMNGQPFSDEQLDQMGQMSGLENGSEMYQRRWFERRMMQQSGMEQMGKMMEALLQMLSEMGMSDEALEQLAEMMQQNMQGLSEQISDFAGQSLAERMAEQEPRQRPDLMDVPLKHLGPGDIDDMRDEVRRLAARLKSRAALRQKRANNGNFDPRRTLRANMRYGGTPIEITHRKRHKKPSLVLICDLSTSMRQMVEFFLTLVYELQDHVRRTNSFIFISDMVDVTSDINQADMPTAVAQIMMNNPSGSYNTDLGNSLNTFKERHMSTIDHRTTVIVLGDGRNNFNDPRLDIHSDLQRKARRLFWFCPESSREWGTGDSDMHRYAAQSDGVYMIQTLRDLGYAVDQILADS</sequence>
<dbReference type="KEGG" id="pmet:G4Y79_04195"/>
<evidence type="ECO:0000313" key="2">
    <source>
        <dbReference type="EMBL" id="QPC83591.1"/>
    </source>
</evidence>
<dbReference type="PANTHER" id="PTHR39338">
    <property type="entry name" value="BLL5662 PROTEIN-RELATED"/>
    <property type="match status" value="1"/>
</dbReference>
<dbReference type="RefSeq" id="WP_195171657.1">
    <property type="nucleotide sequence ID" value="NZ_CP062983.1"/>
</dbReference>